<evidence type="ECO:0000256" key="1">
    <source>
        <dbReference type="SAM" id="Coils"/>
    </source>
</evidence>
<feature type="domain" description="Peptidase S74" evidence="3">
    <location>
        <begin position="207"/>
        <end position="318"/>
    </location>
</feature>
<name>A0A9X2XWQ7_9BACT</name>
<dbReference type="Pfam" id="PF13884">
    <property type="entry name" value="Peptidase_S74"/>
    <property type="match status" value="1"/>
</dbReference>
<evidence type="ECO:0000256" key="2">
    <source>
        <dbReference type="SAM" id="SignalP"/>
    </source>
</evidence>
<feature type="coiled-coil region" evidence="1">
    <location>
        <begin position="304"/>
        <end position="338"/>
    </location>
</feature>
<dbReference type="InterPro" id="IPR030392">
    <property type="entry name" value="S74_ICA"/>
</dbReference>
<protein>
    <submittedName>
        <fullName evidence="4">Tail fiber domain-containing protein</fullName>
    </submittedName>
</protein>
<dbReference type="Proteomes" id="UP001155483">
    <property type="component" value="Unassembled WGS sequence"/>
</dbReference>
<dbReference type="AlphaFoldDB" id="A0A9X2XWQ7"/>
<keyword evidence="5" id="KW-1185">Reference proteome</keyword>
<dbReference type="NCBIfam" id="TIGR04183">
    <property type="entry name" value="Por_Secre_tail"/>
    <property type="match status" value="1"/>
</dbReference>
<feature type="chain" id="PRO_5040936584" evidence="2">
    <location>
        <begin position="21"/>
        <end position="432"/>
    </location>
</feature>
<dbReference type="Pfam" id="PF18962">
    <property type="entry name" value="Por_Secre_tail"/>
    <property type="match status" value="1"/>
</dbReference>
<gene>
    <name evidence="4" type="ORF">OCK74_12440</name>
</gene>
<dbReference type="Gene3D" id="1.10.10.10">
    <property type="entry name" value="Winged helix-like DNA-binding domain superfamily/Winged helix DNA-binding domain"/>
    <property type="match status" value="1"/>
</dbReference>
<dbReference type="InterPro" id="IPR026444">
    <property type="entry name" value="Secre_tail"/>
</dbReference>
<sequence>MRTPLLSTLFCVLTTLSMHAQNTSPYWSLNGNSNATLSQKLGTTNNVSLRFVTNNIERMKIHSSGNIGIGTSSPTSKLHVVGNTLFQGYSQIQSKDYVGLDVTANVVTGDPYLDYEITTEVGIKGTADYSGVEGYATYRNGQGVYGGGDIGVWGEGNEYGVIGRGSTYGVYGIGLNSSSVGVYGYSADNYAGFFDGEVYSTSQYTTSDQNLKKDISEVGGALAVIGQLKPKYYTFRNDGKYAKMNLPKGNHYGFMAQDLEKVLPGLVKTTQHRLYKEKRNEQNEEITLKAVNYTELIPIAVKAIQEQQQVIDQQKQELDALKNELAEIKQAISMLSNGQNINTFLSSAQLGEVSPNPVRGSATIQYSIPEGSGNVQLVITDAMGRIIRQIPISTTGAGVINIDASSLASGVYNCALLVNYKTIHNRKMTVVK</sequence>
<dbReference type="RefSeq" id="WP_279297371.1">
    <property type="nucleotide sequence ID" value="NZ_JAOTIF010000008.1"/>
</dbReference>
<keyword evidence="1" id="KW-0175">Coiled coil</keyword>
<evidence type="ECO:0000313" key="5">
    <source>
        <dbReference type="Proteomes" id="UP001155483"/>
    </source>
</evidence>
<proteinExistence type="predicted"/>
<reference evidence="4" key="1">
    <citation type="submission" date="2022-09" db="EMBL/GenBank/DDBJ databases">
        <authorList>
            <person name="Yuan C."/>
            <person name="Ke Z."/>
        </authorList>
    </citation>
    <scope>NUCLEOTIDE SEQUENCE</scope>
    <source>
        <strain evidence="4">LB-8</strain>
    </source>
</reference>
<evidence type="ECO:0000259" key="3">
    <source>
        <dbReference type="PROSITE" id="PS51688"/>
    </source>
</evidence>
<organism evidence="4 5">
    <name type="scientific">Paraflavisolibacter caeni</name>
    <dbReference type="NCBI Taxonomy" id="2982496"/>
    <lineage>
        <taxon>Bacteria</taxon>
        <taxon>Pseudomonadati</taxon>
        <taxon>Bacteroidota</taxon>
        <taxon>Chitinophagia</taxon>
        <taxon>Chitinophagales</taxon>
        <taxon>Chitinophagaceae</taxon>
        <taxon>Paraflavisolibacter</taxon>
    </lineage>
</organism>
<comment type="caution">
    <text evidence="4">The sequence shown here is derived from an EMBL/GenBank/DDBJ whole genome shotgun (WGS) entry which is preliminary data.</text>
</comment>
<dbReference type="InterPro" id="IPR036388">
    <property type="entry name" value="WH-like_DNA-bd_sf"/>
</dbReference>
<evidence type="ECO:0000313" key="4">
    <source>
        <dbReference type="EMBL" id="MCU7549932.1"/>
    </source>
</evidence>
<keyword evidence="2" id="KW-0732">Signal</keyword>
<dbReference type="EMBL" id="JAOTIF010000008">
    <property type="protein sequence ID" value="MCU7549932.1"/>
    <property type="molecule type" value="Genomic_DNA"/>
</dbReference>
<reference evidence="4" key="2">
    <citation type="submission" date="2023-04" db="EMBL/GenBank/DDBJ databases">
        <title>Paracnuella aquatica gen. nov., sp. nov., a member of the family Chitinophagaceae isolated from a hot spring.</title>
        <authorList>
            <person name="Wang C."/>
        </authorList>
    </citation>
    <scope>NUCLEOTIDE SEQUENCE</scope>
    <source>
        <strain evidence="4">LB-8</strain>
    </source>
</reference>
<feature type="signal peptide" evidence="2">
    <location>
        <begin position="1"/>
        <end position="20"/>
    </location>
</feature>
<dbReference type="PROSITE" id="PS51688">
    <property type="entry name" value="ICA"/>
    <property type="match status" value="1"/>
</dbReference>
<accession>A0A9X2XWQ7</accession>